<dbReference type="InterPro" id="IPR052728">
    <property type="entry name" value="O2_lipid_transport_reg"/>
</dbReference>
<gene>
    <name evidence="3" type="primary">LOC107068714</name>
</gene>
<keyword evidence="2" id="KW-1185">Reference proteome</keyword>
<organism evidence="2 3">
    <name type="scientific">Polistes dominula</name>
    <name type="common">European paper wasp</name>
    <name type="synonym">Vespa dominula</name>
    <dbReference type="NCBI Taxonomy" id="743375"/>
    <lineage>
        <taxon>Eukaryota</taxon>
        <taxon>Metazoa</taxon>
        <taxon>Ecdysozoa</taxon>
        <taxon>Arthropoda</taxon>
        <taxon>Hexapoda</taxon>
        <taxon>Insecta</taxon>
        <taxon>Pterygota</taxon>
        <taxon>Neoptera</taxon>
        <taxon>Endopterygota</taxon>
        <taxon>Hymenoptera</taxon>
        <taxon>Apocrita</taxon>
        <taxon>Aculeata</taxon>
        <taxon>Vespoidea</taxon>
        <taxon>Vespidae</taxon>
        <taxon>Polistinae</taxon>
        <taxon>Polistini</taxon>
        <taxon>Polistes</taxon>
    </lineage>
</organism>
<evidence type="ECO:0000313" key="2">
    <source>
        <dbReference type="Proteomes" id="UP000694924"/>
    </source>
</evidence>
<dbReference type="PANTHER" id="PTHR11161:SF72">
    <property type="entry name" value="FI21449P1"/>
    <property type="match status" value="1"/>
</dbReference>
<evidence type="ECO:0000256" key="1">
    <source>
        <dbReference type="SAM" id="Phobius"/>
    </source>
</evidence>
<reference evidence="3" key="1">
    <citation type="submission" date="2025-08" db="UniProtKB">
        <authorList>
            <consortium name="RefSeq"/>
        </authorList>
    </citation>
    <scope>IDENTIFICATION</scope>
    <source>
        <tissue evidence="3">Whole body</tissue>
    </source>
</reference>
<feature type="transmembrane region" description="Helical" evidence="1">
    <location>
        <begin position="35"/>
        <end position="55"/>
    </location>
</feature>
<dbReference type="Proteomes" id="UP000694924">
    <property type="component" value="Unplaced"/>
</dbReference>
<proteinExistence type="predicted"/>
<feature type="transmembrane region" description="Helical" evidence="1">
    <location>
        <begin position="109"/>
        <end position="128"/>
    </location>
</feature>
<feature type="transmembrane region" description="Helical" evidence="1">
    <location>
        <begin position="6"/>
        <end position="23"/>
    </location>
</feature>
<keyword evidence="1" id="KW-0472">Membrane</keyword>
<dbReference type="GeneID" id="107068714"/>
<feature type="transmembrane region" description="Helical" evidence="1">
    <location>
        <begin position="75"/>
        <end position="97"/>
    </location>
</feature>
<feature type="transmembrane region" description="Helical" evidence="1">
    <location>
        <begin position="148"/>
        <end position="168"/>
    </location>
</feature>
<keyword evidence="1" id="KW-1133">Transmembrane helix</keyword>
<accession>A0ABM1IL18</accession>
<keyword evidence="1" id="KW-0812">Transmembrane</keyword>
<dbReference type="RefSeq" id="XP_015180905.1">
    <property type="nucleotide sequence ID" value="XM_015325419.1"/>
</dbReference>
<dbReference type="PANTHER" id="PTHR11161">
    <property type="entry name" value="O-ACYLTRANSFERASE"/>
    <property type="match status" value="1"/>
</dbReference>
<sequence>MYYSPFVRIGPYFVGVITAYIVFKLNNKLNCNKKIILLFWILGSLCNLLIIFGLYKNRMSVLPSAFYIGLGRTIWAIGIAWIIIACSTNNGGIVNLILSWKVWKPFSKLTYLAYLLHPILIVSFNLLSKSSLHFEPLPNGLSGLGYVIITYICSYVVSLMFEMPYAFLLKELMSKRT</sequence>
<name>A0ABM1IL18_POLDO</name>
<protein>
    <submittedName>
        <fullName evidence="3">Nose resistant to fluoxetine protein 6-like</fullName>
    </submittedName>
</protein>
<evidence type="ECO:0000313" key="3">
    <source>
        <dbReference type="RefSeq" id="XP_015180905.1"/>
    </source>
</evidence>